<dbReference type="InterPro" id="IPR001179">
    <property type="entry name" value="PPIase_FKBP_dom"/>
</dbReference>
<feature type="transmembrane region" description="Helical" evidence="6">
    <location>
        <begin position="490"/>
        <end position="513"/>
    </location>
</feature>
<accession>A0A2B4T0W2</accession>
<evidence type="ECO:0000313" key="9">
    <source>
        <dbReference type="Proteomes" id="UP000225706"/>
    </source>
</evidence>
<keyword evidence="2 4" id="KW-0802">TPR repeat</keyword>
<dbReference type="GO" id="GO:0003755">
    <property type="term" value="F:peptidyl-prolyl cis-trans isomerase activity"/>
    <property type="evidence" value="ECO:0007669"/>
    <property type="project" value="UniProtKB-KW"/>
</dbReference>
<dbReference type="Proteomes" id="UP000225706">
    <property type="component" value="Unassembled WGS sequence"/>
</dbReference>
<dbReference type="EC" id="5.2.1.8" evidence="3"/>
<keyword evidence="3" id="KW-0697">Rotamase</keyword>
<gene>
    <name evidence="8" type="primary">FKBP8</name>
    <name evidence="8" type="ORF">AWC38_SpisGene618</name>
</gene>
<evidence type="ECO:0000313" key="8">
    <source>
        <dbReference type="EMBL" id="PFX34432.1"/>
    </source>
</evidence>
<dbReference type="GO" id="GO:0044183">
    <property type="term" value="F:protein folding chaperone"/>
    <property type="evidence" value="ECO:0007669"/>
    <property type="project" value="TreeGrafter"/>
</dbReference>
<keyword evidence="6" id="KW-0472">Membrane</keyword>
<keyword evidence="3 8" id="KW-0413">Isomerase</keyword>
<feature type="compositionally biased region" description="Polar residues" evidence="5">
    <location>
        <begin position="125"/>
        <end position="152"/>
    </location>
</feature>
<evidence type="ECO:0000256" key="3">
    <source>
        <dbReference type="PROSITE-ProRule" id="PRU00277"/>
    </source>
</evidence>
<feature type="repeat" description="TPR" evidence="4">
    <location>
        <begin position="413"/>
        <end position="446"/>
    </location>
</feature>
<dbReference type="InterPro" id="IPR050754">
    <property type="entry name" value="FKBP4/5/8-like"/>
</dbReference>
<dbReference type="InterPro" id="IPR019734">
    <property type="entry name" value="TPR_rpt"/>
</dbReference>
<dbReference type="GO" id="GO:0043066">
    <property type="term" value="P:negative regulation of apoptotic process"/>
    <property type="evidence" value="ECO:0007669"/>
    <property type="project" value="TreeGrafter"/>
</dbReference>
<evidence type="ECO:0000256" key="2">
    <source>
        <dbReference type="ARBA" id="ARBA00022803"/>
    </source>
</evidence>
<dbReference type="GO" id="GO:0005829">
    <property type="term" value="C:cytosol"/>
    <property type="evidence" value="ECO:0007669"/>
    <property type="project" value="TreeGrafter"/>
</dbReference>
<organism evidence="8 9">
    <name type="scientific">Stylophora pistillata</name>
    <name type="common">Smooth cauliflower coral</name>
    <dbReference type="NCBI Taxonomy" id="50429"/>
    <lineage>
        <taxon>Eukaryota</taxon>
        <taxon>Metazoa</taxon>
        <taxon>Cnidaria</taxon>
        <taxon>Anthozoa</taxon>
        <taxon>Hexacorallia</taxon>
        <taxon>Scleractinia</taxon>
        <taxon>Astrocoeniina</taxon>
        <taxon>Pocilloporidae</taxon>
        <taxon>Stylophora</taxon>
    </lineage>
</organism>
<feature type="compositionally biased region" description="Polar residues" evidence="5">
    <location>
        <begin position="22"/>
        <end position="31"/>
    </location>
</feature>
<dbReference type="AlphaFoldDB" id="A0A2B4T0W2"/>
<dbReference type="OrthoDB" id="532682at2759"/>
<feature type="region of interest" description="Disordered" evidence="5">
    <location>
        <begin position="22"/>
        <end position="203"/>
    </location>
</feature>
<dbReference type="Gene3D" id="3.10.50.40">
    <property type="match status" value="1"/>
</dbReference>
<comment type="catalytic activity">
    <reaction evidence="3">
        <text>[protein]-peptidylproline (omega=180) = [protein]-peptidylproline (omega=0)</text>
        <dbReference type="Rhea" id="RHEA:16237"/>
        <dbReference type="Rhea" id="RHEA-COMP:10747"/>
        <dbReference type="Rhea" id="RHEA-COMP:10748"/>
        <dbReference type="ChEBI" id="CHEBI:83833"/>
        <dbReference type="ChEBI" id="CHEBI:83834"/>
        <dbReference type="EC" id="5.2.1.8"/>
    </reaction>
</comment>
<dbReference type="InterPro" id="IPR046357">
    <property type="entry name" value="PPIase_dom_sf"/>
</dbReference>
<evidence type="ECO:0000256" key="6">
    <source>
        <dbReference type="SAM" id="Phobius"/>
    </source>
</evidence>
<evidence type="ECO:0000256" key="5">
    <source>
        <dbReference type="SAM" id="MobiDB-lite"/>
    </source>
</evidence>
<feature type="domain" description="PPIase FKBP-type" evidence="7">
    <location>
        <begin position="232"/>
        <end position="319"/>
    </location>
</feature>
<dbReference type="GO" id="GO:0012505">
    <property type="term" value="C:endomembrane system"/>
    <property type="evidence" value="ECO:0007669"/>
    <property type="project" value="TreeGrafter"/>
</dbReference>
<dbReference type="GO" id="GO:0005740">
    <property type="term" value="C:mitochondrial envelope"/>
    <property type="evidence" value="ECO:0007669"/>
    <property type="project" value="TreeGrafter"/>
</dbReference>
<dbReference type="SMART" id="SM00028">
    <property type="entry name" value="TPR"/>
    <property type="match status" value="3"/>
</dbReference>
<protein>
    <recommendedName>
        <fullName evidence="3">peptidylprolyl isomerase</fullName>
        <ecNumber evidence="3">5.2.1.8</ecNumber>
    </recommendedName>
</protein>
<sequence>MADFDIGESLPTEDSQLHAVMTSQRDINSIKTVGGEDVHSSEDGEKSVAENNDEERKPAVHRTLENGTNTSSSTDRAEMSEKSIKNIDELNTKQQSTVETPKLDSLEPGDQEKVLDNNVEKKENSANGIHQTEHSQSPAESNISSKNIQENSTSDHESGSHRSPNRESKAEYRKIKSEVTGEAETSESEGEEKDTKTSDQTEDTWMDILGNGLLQKRVLREGKGQDTRPDKGQRVMIQSAGRTEDGTAVDWNSNLEFILGEGEVIQAFDIGISLMELDEVCELVTDARYAYGKAGKPDAKPPIPPDAKITYEIQLLSVRDGPNINTMSDKERISTGEKKREMGNDLYTGGDYAGAINSYQRAIKYLGSSTSEEVQSLRVKCWNNMAAAQLKIKAYSAAEKSCSQVLQVDPDNVKALFRKGKVLASSGDTDQALGFIKKAGQLDPSNPTIKKELNRLKQLLASEKESERSMYRRMVGDLTRRGSKKNNRSFLGWQLVFGATVVALGGILMAIYLTKH</sequence>
<reference evidence="9" key="1">
    <citation type="journal article" date="2017" name="bioRxiv">
        <title>Comparative analysis of the genomes of Stylophora pistillata and Acropora digitifera provides evidence for extensive differences between species of corals.</title>
        <authorList>
            <person name="Voolstra C.R."/>
            <person name="Li Y."/>
            <person name="Liew Y.J."/>
            <person name="Baumgarten S."/>
            <person name="Zoccola D."/>
            <person name="Flot J.-F."/>
            <person name="Tambutte S."/>
            <person name="Allemand D."/>
            <person name="Aranda M."/>
        </authorList>
    </citation>
    <scope>NUCLEOTIDE SEQUENCE [LARGE SCALE GENOMIC DNA]</scope>
</reference>
<dbReference type="EMBL" id="LSMT01000004">
    <property type="protein sequence ID" value="PFX34432.1"/>
    <property type="molecule type" value="Genomic_DNA"/>
</dbReference>
<keyword evidence="9" id="KW-1185">Reference proteome</keyword>
<evidence type="ECO:0000259" key="7">
    <source>
        <dbReference type="PROSITE" id="PS50059"/>
    </source>
</evidence>
<feature type="compositionally biased region" description="Basic and acidic residues" evidence="5">
    <location>
        <begin position="101"/>
        <end position="124"/>
    </location>
</feature>
<dbReference type="SUPFAM" id="SSF48452">
    <property type="entry name" value="TPR-like"/>
    <property type="match status" value="1"/>
</dbReference>
<feature type="compositionally biased region" description="Basic and acidic residues" evidence="5">
    <location>
        <begin position="75"/>
        <end position="91"/>
    </location>
</feature>
<feature type="compositionally biased region" description="Basic and acidic residues" evidence="5">
    <location>
        <begin position="34"/>
        <end position="64"/>
    </location>
</feature>
<comment type="caution">
    <text evidence="8">The sequence shown here is derived from an EMBL/GenBank/DDBJ whole genome shotgun (WGS) entry which is preliminary data.</text>
</comment>
<dbReference type="GO" id="GO:0016020">
    <property type="term" value="C:membrane"/>
    <property type="evidence" value="ECO:0007669"/>
    <property type="project" value="TreeGrafter"/>
</dbReference>
<keyword evidence="6" id="KW-0812">Transmembrane</keyword>
<dbReference type="Pfam" id="PF00254">
    <property type="entry name" value="FKBP_C"/>
    <property type="match status" value="1"/>
</dbReference>
<evidence type="ECO:0000256" key="1">
    <source>
        <dbReference type="ARBA" id="ARBA00022737"/>
    </source>
</evidence>
<feature type="compositionally biased region" description="Basic and acidic residues" evidence="5">
    <location>
        <begin position="153"/>
        <end position="179"/>
    </location>
</feature>
<feature type="compositionally biased region" description="Polar residues" evidence="5">
    <location>
        <begin position="65"/>
        <end position="74"/>
    </location>
</feature>
<dbReference type="PANTHER" id="PTHR46512">
    <property type="entry name" value="PEPTIDYLPROLYL ISOMERASE"/>
    <property type="match status" value="1"/>
</dbReference>
<dbReference type="PROSITE" id="PS50059">
    <property type="entry name" value="FKBP_PPIASE"/>
    <property type="match status" value="1"/>
</dbReference>
<keyword evidence="1" id="KW-0677">Repeat</keyword>
<keyword evidence="6" id="KW-1133">Transmembrane helix</keyword>
<proteinExistence type="predicted"/>
<dbReference type="Pfam" id="PF14559">
    <property type="entry name" value="TPR_19"/>
    <property type="match status" value="1"/>
</dbReference>
<name>A0A2B4T0W2_STYPI</name>
<dbReference type="SUPFAM" id="SSF54534">
    <property type="entry name" value="FKBP-like"/>
    <property type="match status" value="1"/>
</dbReference>
<dbReference type="STRING" id="50429.A0A2B4T0W2"/>
<dbReference type="PROSITE" id="PS50005">
    <property type="entry name" value="TPR"/>
    <property type="match status" value="1"/>
</dbReference>
<dbReference type="Gene3D" id="1.25.40.10">
    <property type="entry name" value="Tetratricopeptide repeat domain"/>
    <property type="match status" value="1"/>
</dbReference>
<evidence type="ECO:0000256" key="4">
    <source>
        <dbReference type="PROSITE-ProRule" id="PRU00339"/>
    </source>
</evidence>
<dbReference type="InterPro" id="IPR011990">
    <property type="entry name" value="TPR-like_helical_dom_sf"/>
</dbReference>
<dbReference type="PANTHER" id="PTHR46512:SF1">
    <property type="entry name" value="PEPTIDYLPROLYL ISOMERASE"/>
    <property type="match status" value="1"/>
</dbReference>